<protein>
    <recommendedName>
        <fullName evidence="3">DUF2188 domain-containing protein</fullName>
    </recommendedName>
</protein>
<name>A0ABW0JMK1_9GAMM</name>
<comment type="caution">
    <text evidence="1">The sequence shown here is derived from an EMBL/GenBank/DDBJ whole genome shotgun (WGS) entry which is preliminary data.</text>
</comment>
<dbReference type="Proteomes" id="UP001596013">
    <property type="component" value="Unassembled WGS sequence"/>
</dbReference>
<evidence type="ECO:0008006" key="3">
    <source>
        <dbReference type="Google" id="ProtNLM"/>
    </source>
</evidence>
<evidence type="ECO:0000313" key="1">
    <source>
        <dbReference type="EMBL" id="MFC5437312.1"/>
    </source>
</evidence>
<dbReference type="RefSeq" id="WP_377305634.1">
    <property type="nucleotide sequence ID" value="NZ_JBHSMK010000008.1"/>
</dbReference>
<accession>A0ABW0JMK1</accession>
<proteinExistence type="predicted"/>
<gene>
    <name evidence="1" type="ORF">ACFPME_12140</name>
</gene>
<reference evidence="2" key="1">
    <citation type="journal article" date="2019" name="Int. J. Syst. Evol. Microbiol.">
        <title>The Global Catalogue of Microorganisms (GCM) 10K type strain sequencing project: providing services to taxonomists for standard genome sequencing and annotation.</title>
        <authorList>
            <consortium name="The Broad Institute Genomics Platform"/>
            <consortium name="The Broad Institute Genome Sequencing Center for Infectious Disease"/>
            <person name="Wu L."/>
            <person name="Ma J."/>
        </authorList>
    </citation>
    <scope>NUCLEOTIDE SEQUENCE [LARGE SCALE GENOMIC DNA]</scope>
    <source>
        <strain evidence="2">JCM 17130</strain>
    </source>
</reference>
<evidence type="ECO:0000313" key="2">
    <source>
        <dbReference type="Proteomes" id="UP001596013"/>
    </source>
</evidence>
<dbReference type="EMBL" id="JBHSMK010000008">
    <property type="protein sequence ID" value="MFC5437312.1"/>
    <property type="molecule type" value="Genomic_DNA"/>
</dbReference>
<sequence>MIVYTIKQDEGGQWGVCRDGTFLLRELTLGPAIRLARNIARDEHHRSSRPTCVEMREGVSQTNLTAYPKQADTAGRWEASPLSVY</sequence>
<organism evidence="1 2">
    <name type="scientific">Rhodanobacter umsongensis</name>
    <dbReference type="NCBI Taxonomy" id="633153"/>
    <lineage>
        <taxon>Bacteria</taxon>
        <taxon>Pseudomonadati</taxon>
        <taxon>Pseudomonadota</taxon>
        <taxon>Gammaproteobacteria</taxon>
        <taxon>Lysobacterales</taxon>
        <taxon>Rhodanobacteraceae</taxon>
        <taxon>Rhodanobacter</taxon>
    </lineage>
</organism>
<keyword evidence="2" id="KW-1185">Reference proteome</keyword>